<feature type="domain" description="YdhG-like" evidence="1">
    <location>
        <begin position="16"/>
        <end position="110"/>
    </location>
</feature>
<gene>
    <name evidence="2" type="ORF">IEE83_14095</name>
</gene>
<dbReference type="InterPro" id="IPR014922">
    <property type="entry name" value="YdhG-like"/>
</dbReference>
<protein>
    <submittedName>
        <fullName evidence="2">DUF1801 domain-containing protein</fullName>
    </submittedName>
</protein>
<accession>A0ABR9WCY7</accession>
<dbReference type="Gene3D" id="3.90.1150.200">
    <property type="match status" value="1"/>
</dbReference>
<evidence type="ECO:0000313" key="3">
    <source>
        <dbReference type="Proteomes" id="UP000634134"/>
    </source>
</evidence>
<evidence type="ECO:0000259" key="1">
    <source>
        <dbReference type="Pfam" id="PF08818"/>
    </source>
</evidence>
<dbReference type="RefSeq" id="WP_194121175.1">
    <property type="nucleotide sequence ID" value="NZ_JACYGY010000001.1"/>
</dbReference>
<reference evidence="3" key="1">
    <citation type="submission" date="2023-07" db="EMBL/GenBank/DDBJ databases">
        <title>Dyadobacter sp. nov 'subterranea' isolated from contaminted grondwater.</title>
        <authorList>
            <person name="Szabo I."/>
            <person name="Al-Omari J."/>
            <person name="Szerdahelyi S.G."/>
            <person name="Rado J."/>
        </authorList>
    </citation>
    <scope>NUCLEOTIDE SEQUENCE [LARGE SCALE GENOMIC DNA]</scope>
    <source>
        <strain evidence="3">UP-52</strain>
    </source>
</reference>
<dbReference type="Proteomes" id="UP000634134">
    <property type="component" value="Unassembled WGS sequence"/>
</dbReference>
<dbReference type="EMBL" id="JACYGY010000001">
    <property type="protein sequence ID" value="MBE9463014.1"/>
    <property type="molecule type" value="Genomic_DNA"/>
</dbReference>
<proteinExistence type="predicted"/>
<sequence>MKEIDNFYLQKQEPAKSCLVALRQIILDRDRNISEAWKYRMPFFCYKGKMFCYLWVEKKTDLPYLGIVEGNKIAHPGLIQDERSRMKIMRFNPLEDLPLQTILDILDSAITLYTSGLIKIN</sequence>
<dbReference type="Pfam" id="PF08818">
    <property type="entry name" value="DUF1801"/>
    <property type="match status" value="1"/>
</dbReference>
<comment type="caution">
    <text evidence="2">The sequence shown here is derived from an EMBL/GenBank/DDBJ whole genome shotgun (WGS) entry which is preliminary data.</text>
</comment>
<evidence type="ECO:0000313" key="2">
    <source>
        <dbReference type="EMBL" id="MBE9463014.1"/>
    </source>
</evidence>
<name>A0ABR9WCY7_9BACT</name>
<organism evidence="2 3">
    <name type="scientific">Dyadobacter subterraneus</name>
    <dbReference type="NCBI Taxonomy" id="2773304"/>
    <lineage>
        <taxon>Bacteria</taxon>
        <taxon>Pseudomonadati</taxon>
        <taxon>Bacteroidota</taxon>
        <taxon>Cytophagia</taxon>
        <taxon>Cytophagales</taxon>
        <taxon>Spirosomataceae</taxon>
        <taxon>Dyadobacter</taxon>
    </lineage>
</organism>
<dbReference type="SUPFAM" id="SSF159888">
    <property type="entry name" value="YdhG-like"/>
    <property type="match status" value="1"/>
</dbReference>
<keyword evidence="3" id="KW-1185">Reference proteome</keyword>